<proteinExistence type="predicted"/>
<dbReference type="PANTHER" id="PTHR23521:SF3">
    <property type="entry name" value="MFS TRANSPORTER"/>
    <property type="match status" value="1"/>
</dbReference>
<keyword evidence="5" id="KW-1185">Reference proteome</keyword>
<dbReference type="Gene3D" id="1.20.1250.20">
    <property type="entry name" value="MFS general substrate transporter like domains"/>
    <property type="match status" value="2"/>
</dbReference>
<evidence type="ECO:0000256" key="2">
    <source>
        <dbReference type="ARBA" id="ARBA00022989"/>
    </source>
</evidence>
<dbReference type="PANTHER" id="PTHR23521">
    <property type="entry name" value="TRANSPORTER MFS SUPERFAMILY"/>
    <property type="match status" value="1"/>
</dbReference>
<dbReference type="GO" id="GO:0022857">
    <property type="term" value="F:transmembrane transporter activity"/>
    <property type="evidence" value="ECO:0007669"/>
    <property type="project" value="InterPro"/>
</dbReference>
<dbReference type="OrthoDB" id="9781976at2"/>
<dbReference type="SUPFAM" id="SSF103473">
    <property type="entry name" value="MFS general substrate transporter"/>
    <property type="match status" value="1"/>
</dbReference>
<dbReference type="RefSeq" id="WP_094998456.1">
    <property type="nucleotide sequence ID" value="NZ_BMJL01000005.1"/>
</dbReference>
<dbReference type="EMBL" id="CP022957">
    <property type="protein sequence ID" value="ASV31869.1"/>
    <property type="molecule type" value="Genomic_DNA"/>
</dbReference>
<protein>
    <submittedName>
        <fullName evidence="4">MFS transporter</fullName>
    </submittedName>
</protein>
<keyword evidence="3" id="KW-0472">Membrane</keyword>
<name>A0A223VAI6_9FLAO</name>
<organism evidence="4 5">
    <name type="scientific">Maribacter cobaltidurans</name>
    <dbReference type="NCBI Taxonomy" id="1178778"/>
    <lineage>
        <taxon>Bacteria</taxon>
        <taxon>Pseudomonadati</taxon>
        <taxon>Bacteroidota</taxon>
        <taxon>Flavobacteriia</taxon>
        <taxon>Flavobacteriales</taxon>
        <taxon>Flavobacteriaceae</taxon>
        <taxon>Maribacter</taxon>
    </lineage>
</organism>
<dbReference type="Proteomes" id="UP000215244">
    <property type="component" value="Chromosome"/>
</dbReference>
<dbReference type="InterPro" id="IPR036259">
    <property type="entry name" value="MFS_trans_sf"/>
</dbReference>
<dbReference type="InterPro" id="IPR011701">
    <property type="entry name" value="MFS"/>
</dbReference>
<evidence type="ECO:0000256" key="1">
    <source>
        <dbReference type="ARBA" id="ARBA00022692"/>
    </source>
</evidence>
<evidence type="ECO:0000313" key="5">
    <source>
        <dbReference type="Proteomes" id="UP000215244"/>
    </source>
</evidence>
<dbReference type="AlphaFoldDB" id="A0A223VAI6"/>
<evidence type="ECO:0000256" key="3">
    <source>
        <dbReference type="ARBA" id="ARBA00023136"/>
    </source>
</evidence>
<keyword evidence="2" id="KW-1133">Transmembrane helix</keyword>
<keyword evidence="1" id="KW-0812">Transmembrane</keyword>
<gene>
    <name evidence="4" type="ORF">CJ263_17510</name>
</gene>
<sequence length="388" mass="41866">MKQKPHILPTIIIAQFACTSPWFAGNTVIDELILKTGLGEEIIGWVLSSVQLGFILGTLLFALLMVADRFPPSKVFMVCALLAALCNFALLQETIIKWTILLTRFGTGFFLAGIYPVGMKIAADYYEKGLGKALGYLVGALVLGTAFPFLIKANSWGHEANTVIKITTAMTLIGGLAINFLVPNGPYRKPSKKLNLSIGPQLFGMVNFKKAAFGYFGHMWELYAFWAFTPFAIAYYNTKTGMDFSVPLWTGIVIALGGLSCALGGLISEKIGSRKVALTSLAISGICCLLSPAFFMLPPILFLSAWCIWGLAVTADSPQLSKLVAASATGEIKGTALTLATCIGFAITIISIQLLNYLQTITSANFLFMVLTLGPALGVWHLIHLEKD</sequence>
<reference evidence="4 5" key="1">
    <citation type="submission" date="2017-08" db="EMBL/GenBank/DDBJ databases">
        <title>The complete genome sequence of Maribacter sp. B1, isolated from deep-sea sediment.</title>
        <authorList>
            <person name="Wu Y.-H."/>
            <person name="Cheng H."/>
            <person name="Xu X.-W."/>
        </authorList>
    </citation>
    <scope>NUCLEOTIDE SEQUENCE [LARGE SCALE GENOMIC DNA]</scope>
    <source>
        <strain evidence="4 5">B1</strain>
    </source>
</reference>
<accession>A0A223VAI6</accession>
<dbReference type="Pfam" id="PF07690">
    <property type="entry name" value="MFS_1"/>
    <property type="match status" value="1"/>
</dbReference>
<dbReference type="GO" id="GO:0005886">
    <property type="term" value="C:plasma membrane"/>
    <property type="evidence" value="ECO:0007669"/>
    <property type="project" value="TreeGrafter"/>
</dbReference>
<evidence type="ECO:0000313" key="4">
    <source>
        <dbReference type="EMBL" id="ASV31869.1"/>
    </source>
</evidence>
<dbReference type="KEGG" id="marb:CJ263_17510"/>